<dbReference type="PANTHER" id="PTHR30336:SF4">
    <property type="entry name" value="ENVELOPE BIOGENESIS FACTOR ELYC"/>
    <property type="match status" value="1"/>
</dbReference>
<evidence type="ECO:0000313" key="3">
    <source>
        <dbReference type="EMBL" id="KYH30391.1"/>
    </source>
</evidence>
<dbReference type="EMBL" id="LTBB01000001">
    <property type="protein sequence ID" value="KYH30391.1"/>
    <property type="molecule type" value="Genomic_DNA"/>
</dbReference>
<dbReference type="AlphaFoldDB" id="A0A151ARW7"/>
<sequence length="267" mass="30988">MIDIITIKNKFFILGMLSILYYILLSCFAWKISFSQFWIMLGAVFIGIGVVKEFEKSNKLYINKKFRMLMLICFIIGFILFIIIESLIIYFSINEQMEECDYLLILGAGLHGEKMSLTLSQRMDKSMEYLEKYPKTKIIVSGGQGMGEDITEAEAMGRFLLSCGISKNQIIKEEKSTNTSQNFRYSKEVLDKIDNRKEIKIAIVTTNFHMFRARFLAKRAGFKNIYSVPSELHPILIPNYYVRECFAVIKSFIFDRQKINSNTAEFS</sequence>
<dbReference type="PATRIC" id="fig|1121305.3.peg.337"/>
<dbReference type="GO" id="GO:0043164">
    <property type="term" value="P:Gram-negative-bacterium-type cell wall biogenesis"/>
    <property type="evidence" value="ECO:0007669"/>
    <property type="project" value="TreeGrafter"/>
</dbReference>
<feature type="domain" description="DUF218" evidence="2">
    <location>
        <begin position="101"/>
        <end position="234"/>
    </location>
</feature>
<dbReference type="Proteomes" id="UP000075374">
    <property type="component" value="Unassembled WGS sequence"/>
</dbReference>
<protein>
    <recommendedName>
        <fullName evidence="2">DUF218 domain-containing protein</fullName>
    </recommendedName>
</protein>
<dbReference type="Pfam" id="PF02698">
    <property type="entry name" value="DUF218"/>
    <property type="match status" value="1"/>
</dbReference>
<dbReference type="CDD" id="cd06259">
    <property type="entry name" value="YdcF-like"/>
    <property type="match status" value="1"/>
</dbReference>
<dbReference type="PANTHER" id="PTHR30336">
    <property type="entry name" value="INNER MEMBRANE PROTEIN, PROBABLE PERMEASE"/>
    <property type="match status" value="1"/>
</dbReference>
<proteinExistence type="predicted"/>
<keyword evidence="1" id="KW-0812">Transmembrane</keyword>
<comment type="caution">
    <text evidence="3">The sequence shown here is derived from an EMBL/GenBank/DDBJ whole genome shotgun (WGS) entry which is preliminary data.</text>
</comment>
<keyword evidence="1" id="KW-0472">Membrane</keyword>
<feature type="transmembrane region" description="Helical" evidence="1">
    <location>
        <begin position="37"/>
        <end position="54"/>
    </location>
</feature>
<dbReference type="InterPro" id="IPR014729">
    <property type="entry name" value="Rossmann-like_a/b/a_fold"/>
</dbReference>
<evidence type="ECO:0000256" key="1">
    <source>
        <dbReference type="SAM" id="Phobius"/>
    </source>
</evidence>
<feature type="transmembrane region" description="Helical" evidence="1">
    <location>
        <begin position="66"/>
        <end position="93"/>
    </location>
</feature>
<dbReference type="Gene3D" id="3.40.50.620">
    <property type="entry name" value="HUPs"/>
    <property type="match status" value="1"/>
</dbReference>
<organism evidence="3 4">
    <name type="scientific">Clostridium colicanis DSM 13634</name>
    <dbReference type="NCBI Taxonomy" id="1121305"/>
    <lineage>
        <taxon>Bacteria</taxon>
        <taxon>Bacillati</taxon>
        <taxon>Bacillota</taxon>
        <taxon>Clostridia</taxon>
        <taxon>Eubacteriales</taxon>
        <taxon>Clostridiaceae</taxon>
        <taxon>Clostridium</taxon>
    </lineage>
</organism>
<dbReference type="InterPro" id="IPR051599">
    <property type="entry name" value="Cell_Envelope_Assoc"/>
</dbReference>
<dbReference type="GO" id="GO:0005886">
    <property type="term" value="C:plasma membrane"/>
    <property type="evidence" value="ECO:0007669"/>
    <property type="project" value="TreeGrafter"/>
</dbReference>
<evidence type="ECO:0000313" key="4">
    <source>
        <dbReference type="Proteomes" id="UP000075374"/>
    </source>
</evidence>
<reference evidence="3 4" key="1">
    <citation type="submission" date="2016-02" db="EMBL/GenBank/DDBJ databases">
        <title>Genome sequence of Clostridium colicanis DSM 13634.</title>
        <authorList>
            <person name="Poehlein A."/>
            <person name="Daniel R."/>
        </authorList>
    </citation>
    <scope>NUCLEOTIDE SEQUENCE [LARGE SCALE GENOMIC DNA]</scope>
    <source>
        <strain evidence="3 4">DSM 13634</strain>
    </source>
</reference>
<feature type="transmembrane region" description="Helical" evidence="1">
    <location>
        <begin position="12"/>
        <end position="31"/>
    </location>
</feature>
<keyword evidence="4" id="KW-1185">Reference proteome</keyword>
<keyword evidence="1" id="KW-1133">Transmembrane helix</keyword>
<accession>A0A151ARW7</accession>
<dbReference type="GO" id="GO:0000270">
    <property type="term" value="P:peptidoglycan metabolic process"/>
    <property type="evidence" value="ECO:0007669"/>
    <property type="project" value="TreeGrafter"/>
</dbReference>
<gene>
    <name evidence="3" type="ORF">CLCOL_03370</name>
</gene>
<dbReference type="InterPro" id="IPR003848">
    <property type="entry name" value="DUF218"/>
</dbReference>
<name>A0A151ARW7_9CLOT</name>
<evidence type="ECO:0000259" key="2">
    <source>
        <dbReference type="Pfam" id="PF02698"/>
    </source>
</evidence>